<dbReference type="Gene3D" id="2.60.200.40">
    <property type="match status" value="1"/>
</dbReference>
<dbReference type="GO" id="GO:0005524">
    <property type="term" value="F:ATP binding"/>
    <property type="evidence" value="ECO:0007669"/>
    <property type="project" value="UniProtKB-KW"/>
</dbReference>
<reference evidence="6 9" key="3">
    <citation type="submission" date="2018-07" db="EMBL/GenBank/DDBJ databases">
        <title>Leeuwenhoekiella genomics.</title>
        <authorList>
            <person name="Tahon G."/>
            <person name="Willems A."/>
        </authorList>
    </citation>
    <scope>NUCLEOTIDE SEQUENCE [LARGE SCALE GENOMIC DNA]</scope>
    <source>
        <strain evidence="6 9">LMG 24856</strain>
    </source>
</reference>
<feature type="domain" description="DAGKc" evidence="5">
    <location>
        <begin position="2"/>
        <end position="132"/>
    </location>
</feature>
<evidence type="ECO:0000256" key="2">
    <source>
        <dbReference type="ARBA" id="ARBA00022741"/>
    </source>
</evidence>
<dbReference type="GO" id="GO:0016301">
    <property type="term" value="F:kinase activity"/>
    <property type="evidence" value="ECO:0007669"/>
    <property type="project" value="UniProtKB-KW"/>
</dbReference>
<dbReference type="GO" id="GO:0008654">
    <property type="term" value="P:phospholipid biosynthetic process"/>
    <property type="evidence" value="ECO:0007669"/>
    <property type="project" value="InterPro"/>
</dbReference>
<evidence type="ECO:0000256" key="3">
    <source>
        <dbReference type="ARBA" id="ARBA00022777"/>
    </source>
</evidence>
<dbReference type="InterPro" id="IPR001206">
    <property type="entry name" value="Diacylglycerol_kinase_cat_dom"/>
</dbReference>
<evidence type="ECO:0000313" key="9">
    <source>
        <dbReference type="Proteomes" id="UP000290037"/>
    </source>
</evidence>
<dbReference type="EMBL" id="FQXT01000003">
    <property type="protein sequence ID" value="SHI06479.1"/>
    <property type="molecule type" value="Genomic_DNA"/>
</dbReference>
<dbReference type="EMBL" id="QOVN01000002">
    <property type="protein sequence ID" value="RXG30443.1"/>
    <property type="molecule type" value="Genomic_DNA"/>
</dbReference>
<dbReference type="InterPro" id="IPR050187">
    <property type="entry name" value="Lipid_Phosphate_FormReg"/>
</dbReference>
<dbReference type="InterPro" id="IPR045540">
    <property type="entry name" value="YegS/DAGK_C"/>
</dbReference>
<reference evidence="8" key="2">
    <citation type="submission" date="2016-11" db="EMBL/GenBank/DDBJ databases">
        <authorList>
            <person name="Varghese N."/>
            <person name="Submissions S."/>
        </authorList>
    </citation>
    <scope>NUCLEOTIDE SEQUENCE [LARGE SCALE GENOMIC DNA]</scope>
    <source>
        <strain evidence="8">DSM 19859</strain>
    </source>
</reference>
<evidence type="ECO:0000313" key="8">
    <source>
        <dbReference type="Proteomes" id="UP000184240"/>
    </source>
</evidence>
<dbReference type="Gene3D" id="3.40.50.10330">
    <property type="entry name" value="Probable inorganic polyphosphate/atp-NAD kinase, domain 1"/>
    <property type="match status" value="1"/>
</dbReference>
<dbReference type="Proteomes" id="UP000290037">
    <property type="component" value="Unassembled WGS sequence"/>
</dbReference>
<proteinExistence type="predicted"/>
<dbReference type="Pfam" id="PF19279">
    <property type="entry name" value="YegS_C"/>
    <property type="match status" value="1"/>
</dbReference>
<dbReference type="PANTHER" id="PTHR12358">
    <property type="entry name" value="SPHINGOSINE KINASE"/>
    <property type="match status" value="1"/>
</dbReference>
<dbReference type="Pfam" id="PF00781">
    <property type="entry name" value="DAGK_cat"/>
    <property type="match status" value="1"/>
</dbReference>
<dbReference type="PANTHER" id="PTHR12358:SF54">
    <property type="entry name" value="SPHINGOSINE KINASE RELATED PROTEIN"/>
    <property type="match status" value="1"/>
</dbReference>
<dbReference type="STRING" id="573501.SAMN04487999_1900"/>
<keyword evidence="2" id="KW-0547">Nucleotide-binding</keyword>
<keyword evidence="1" id="KW-0808">Transferase</keyword>
<dbReference type="AlphaFoldDB" id="A0A1M5Y3F8"/>
<keyword evidence="9" id="KW-1185">Reference proteome</keyword>
<name>A0A1M5Y3F8_9FLAO</name>
<sequence length="296" mass="32492">MKTQNTILLVINPIAGGTDKQPIINAFEKHVSQDGNQSFIYETTGDRDKEAIQELIKEQNPDRIVVSGGDGTIREVADAIKGASVKVGLLPSGSANGLATNFDIPDSLEEQLDIALGNHFIAMDLIEINGYTCLHIADLGINAQLIKNYEKSEIRGKLGYLIQSFPTLLSSDFPFEVEIQCDDQTISEEGILVAIANANKFGTGAQINPTGKMDDGIFEVLVFKNFSIKGILETFYDDAELDPDFVKVIPCKDVNIVSKKSIAFQIDGEFIGDEQRIEAKMTPHKLNLAIPKSFRR</sequence>
<keyword evidence="3 7" id="KW-0418">Kinase</keyword>
<dbReference type="InterPro" id="IPR005218">
    <property type="entry name" value="Diacylglycerol/lipid_kinase"/>
</dbReference>
<dbReference type="RefSeq" id="WP_072982515.1">
    <property type="nucleotide sequence ID" value="NZ_FQXT01000003.1"/>
</dbReference>
<evidence type="ECO:0000313" key="6">
    <source>
        <dbReference type="EMBL" id="RXG30443.1"/>
    </source>
</evidence>
<dbReference type="NCBIfam" id="TIGR00147">
    <property type="entry name" value="YegS/Rv2252/BmrU family lipid kinase"/>
    <property type="match status" value="1"/>
</dbReference>
<protein>
    <submittedName>
        <fullName evidence="7">Lipid kinase, YegS/Rv2252/BmrU family</fullName>
    </submittedName>
    <submittedName>
        <fullName evidence="6">YegS/Rv2252/BmrU family lipid kinase</fullName>
    </submittedName>
</protein>
<dbReference type="InterPro" id="IPR017438">
    <property type="entry name" value="ATP-NAD_kinase_N"/>
</dbReference>
<dbReference type="InterPro" id="IPR016064">
    <property type="entry name" value="NAD/diacylglycerol_kinase_sf"/>
</dbReference>
<evidence type="ECO:0000313" key="7">
    <source>
        <dbReference type="EMBL" id="SHI06479.1"/>
    </source>
</evidence>
<dbReference type="SUPFAM" id="SSF111331">
    <property type="entry name" value="NAD kinase/diacylglycerol kinase-like"/>
    <property type="match status" value="1"/>
</dbReference>
<dbReference type="OrthoDB" id="9786026at2"/>
<keyword evidence="4" id="KW-0067">ATP-binding</keyword>
<dbReference type="PROSITE" id="PS50146">
    <property type="entry name" value="DAGK"/>
    <property type="match status" value="1"/>
</dbReference>
<dbReference type="Proteomes" id="UP000184240">
    <property type="component" value="Unassembled WGS sequence"/>
</dbReference>
<evidence type="ECO:0000256" key="1">
    <source>
        <dbReference type="ARBA" id="ARBA00022679"/>
    </source>
</evidence>
<evidence type="ECO:0000259" key="5">
    <source>
        <dbReference type="PROSITE" id="PS50146"/>
    </source>
</evidence>
<dbReference type="SMART" id="SM00046">
    <property type="entry name" value="DAGKc"/>
    <property type="match status" value="1"/>
</dbReference>
<evidence type="ECO:0000256" key="4">
    <source>
        <dbReference type="ARBA" id="ARBA00022840"/>
    </source>
</evidence>
<gene>
    <name evidence="6" type="ORF">DSM01_1193</name>
    <name evidence="7" type="ORF">SAMN04487999_1900</name>
</gene>
<reference evidence="7" key="1">
    <citation type="submission" date="2016-11" db="EMBL/GenBank/DDBJ databases">
        <authorList>
            <person name="Jaros S."/>
            <person name="Januszkiewicz K."/>
            <person name="Wedrychowicz H."/>
        </authorList>
    </citation>
    <scope>NUCLEOTIDE SEQUENCE [LARGE SCALE GENOMIC DNA]</scope>
    <source>
        <strain evidence="7">DSM 19859</strain>
    </source>
</reference>
<accession>A0A1M5Y3F8</accession>
<organism evidence="7 8">
    <name type="scientific">Leeuwenhoekiella palythoae</name>
    <dbReference type="NCBI Taxonomy" id="573501"/>
    <lineage>
        <taxon>Bacteria</taxon>
        <taxon>Pseudomonadati</taxon>
        <taxon>Bacteroidota</taxon>
        <taxon>Flavobacteriia</taxon>
        <taxon>Flavobacteriales</taxon>
        <taxon>Flavobacteriaceae</taxon>
        <taxon>Leeuwenhoekiella</taxon>
    </lineage>
</organism>